<evidence type="ECO:0000259" key="3">
    <source>
        <dbReference type="Pfam" id="PF05239"/>
    </source>
</evidence>
<dbReference type="EMBL" id="JBHOMY010000041">
    <property type="protein sequence ID" value="MFC1458072.1"/>
    <property type="molecule type" value="Genomic_DNA"/>
</dbReference>
<keyword evidence="2" id="KW-0812">Transmembrane</keyword>
<evidence type="ECO:0000313" key="5">
    <source>
        <dbReference type="Proteomes" id="UP001593940"/>
    </source>
</evidence>
<feature type="domain" description="PRC-barrel" evidence="3">
    <location>
        <begin position="126"/>
        <end position="203"/>
    </location>
</feature>
<sequence>MVDTYRAASSQNRFGAEPRSYDAEASRRPAYPTHDLDTRTDARRNVDDELRRRQRADLFFEDSIVLLSILLGGAVGYMTATTVRKTTWSSPPTRRSSQKAGRSHFFGRQSRSRTSSSVDKDETTDLIASNKVEGTAVYNRQGNKLGEVYNFMVGKRSGEVAYAIMSFGGFLGIGQKYHPLPWNALTYDTSKKGYVIDADKERLMRAPNYAAGEEPFARPEYGQQVRDYWSSGPT</sequence>
<evidence type="ECO:0000256" key="2">
    <source>
        <dbReference type="SAM" id="Phobius"/>
    </source>
</evidence>
<evidence type="ECO:0000256" key="1">
    <source>
        <dbReference type="SAM" id="MobiDB-lite"/>
    </source>
</evidence>
<reference evidence="4 5" key="1">
    <citation type="submission" date="2024-09" db="EMBL/GenBank/DDBJ databases">
        <title>Nodulacao em especies de Leguminosae Basais da Amazonia e Caracterizacao dos Rizobios e Bacterias Associadas aos Nodulos.</title>
        <authorList>
            <person name="Jambeiro I.C.A."/>
            <person name="Lopes I.S."/>
            <person name="Aguiar E.R.G.R."/>
            <person name="Santos A.F.J."/>
            <person name="Dos Santos J.M.F."/>
            <person name="Gross E."/>
        </authorList>
    </citation>
    <scope>NUCLEOTIDE SEQUENCE [LARGE SCALE GENOMIC DNA]</scope>
    <source>
        <strain evidence="4 5">BRUESC1165</strain>
    </source>
</reference>
<keyword evidence="2" id="KW-0472">Membrane</keyword>
<proteinExistence type="predicted"/>
<dbReference type="InterPro" id="IPR011033">
    <property type="entry name" value="PRC_barrel-like_sf"/>
</dbReference>
<dbReference type="RefSeq" id="WP_377030158.1">
    <property type="nucleotide sequence ID" value="NZ_JBHOMY010000041.1"/>
</dbReference>
<dbReference type="Proteomes" id="UP001593940">
    <property type="component" value="Unassembled WGS sequence"/>
</dbReference>
<keyword evidence="5" id="KW-1185">Reference proteome</keyword>
<feature type="region of interest" description="Disordered" evidence="1">
    <location>
        <begin position="1"/>
        <end position="42"/>
    </location>
</feature>
<feature type="transmembrane region" description="Helical" evidence="2">
    <location>
        <begin position="58"/>
        <end position="80"/>
    </location>
</feature>
<dbReference type="Gene3D" id="2.30.30.240">
    <property type="entry name" value="PRC-barrel domain"/>
    <property type="match status" value="1"/>
</dbReference>
<gene>
    <name evidence="4" type="ORF">ACETIH_15410</name>
</gene>
<dbReference type="InterPro" id="IPR027275">
    <property type="entry name" value="PRC-brl_dom"/>
</dbReference>
<keyword evidence="2" id="KW-1133">Transmembrane helix</keyword>
<protein>
    <submittedName>
        <fullName evidence="4">PRC-barrel domain-containing protein</fullName>
    </submittedName>
</protein>
<dbReference type="Pfam" id="PF05239">
    <property type="entry name" value="PRC"/>
    <property type="match status" value="1"/>
</dbReference>
<comment type="caution">
    <text evidence="4">The sequence shown here is derived from an EMBL/GenBank/DDBJ whole genome shotgun (WGS) entry which is preliminary data.</text>
</comment>
<dbReference type="PANTHER" id="PTHR36505:SF1">
    <property type="entry name" value="BLR1072 PROTEIN"/>
    <property type="match status" value="1"/>
</dbReference>
<dbReference type="SUPFAM" id="SSF50346">
    <property type="entry name" value="PRC-barrel domain"/>
    <property type="match status" value="1"/>
</dbReference>
<organism evidence="4 5">
    <name type="scientific">Microvirga arabica</name>
    <dbReference type="NCBI Taxonomy" id="1128671"/>
    <lineage>
        <taxon>Bacteria</taxon>
        <taxon>Pseudomonadati</taxon>
        <taxon>Pseudomonadota</taxon>
        <taxon>Alphaproteobacteria</taxon>
        <taxon>Hyphomicrobiales</taxon>
        <taxon>Methylobacteriaceae</taxon>
        <taxon>Microvirga</taxon>
    </lineage>
</organism>
<dbReference type="PANTHER" id="PTHR36505">
    <property type="entry name" value="BLR1072 PROTEIN"/>
    <property type="match status" value="1"/>
</dbReference>
<feature type="region of interest" description="Disordered" evidence="1">
    <location>
        <begin position="85"/>
        <end position="122"/>
    </location>
</feature>
<feature type="compositionally biased region" description="Low complexity" evidence="1">
    <location>
        <begin position="86"/>
        <end position="95"/>
    </location>
</feature>
<accession>A0ABV6YAJ2</accession>
<evidence type="ECO:0000313" key="4">
    <source>
        <dbReference type="EMBL" id="MFC1458072.1"/>
    </source>
</evidence>
<name>A0ABV6YAJ2_9HYPH</name>